<dbReference type="SUPFAM" id="SSF51126">
    <property type="entry name" value="Pectin lyase-like"/>
    <property type="match status" value="1"/>
</dbReference>
<accession>A0A2S9IKK1</accession>
<dbReference type="InterPro" id="IPR030895">
    <property type="entry name" value="T5SS_PEPC_rpt"/>
</dbReference>
<proteinExistence type="predicted"/>
<comment type="caution">
    <text evidence="4">The sequence shown here is derived from an EMBL/GenBank/DDBJ whole genome shotgun (WGS) entry which is preliminary data.</text>
</comment>
<keyword evidence="1" id="KW-0732">Signal</keyword>
<dbReference type="InterPro" id="IPR012332">
    <property type="entry name" value="Autotransporter_pectin_lyase_C"/>
</dbReference>
<feature type="non-terminal residue" evidence="4">
    <location>
        <position position="577"/>
    </location>
</feature>
<dbReference type="NCBIfam" id="TIGR02601">
    <property type="entry name" value="autotrns_rpt"/>
    <property type="match status" value="1"/>
</dbReference>
<feature type="domain" description="Autochaperone" evidence="3">
    <location>
        <begin position="387"/>
        <end position="488"/>
    </location>
</feature>
<dbReference type="NCBIfam" id="TIGR04393">
    <property type="entry name" value="rpt_T5SS_PEPC"/>
    <property type="match status" value="2"/>
</dbReference>
<dbReference type="PANTHER" id="PTHR35037">
    <property type="entry name" value="C-TERMINAL REGION OF AIDA-LIKE PROTEIN"/>
    <property type="match status" value="1"/>
</dbReference>
<dbReference type="InterPro" id="IPR051551">
    <property type="entry name" value="Autotransporter_adhesion"/>
</dbReference>
<dbReference type="InterPro" id="IPR013425">
    <property type="entry name" value="Autotrns_rpt"/>
</dbReference>
<dbReference type="Pfam" id="PF18883">
    <property type="entry name" value="AC_1"/>
    <property type="match status" value="1"/>
</dbReference>
<evidence type="ECO:0000313" key="5">
    <source>
        <dbReference type="Proteomes" id="UP000239434"/>
    </source>
</evidence>
<dbReference type="InterPro" id="IPR043990">
    <property type="entry name" value="AC_1"/>
</dbReference>
<dbReference type="GO" id="GO:0019867">
    <property type="term" value="C:outer membrane"/>
    <property type="evidence" value="ECO:0007669"/>
    <property type="project" value="InterPro"/>
</dbReference>
<dbReference type="InterPro" id="IPR011050">
    <property type="entry name" value="Pectin_lyase_fold/virulence"/>
</dbReference>
<dbReference type="EMBL" id="PVBR01000026">
    <property type="protein sequence ID" value="PRD41038.1"/>
    <property type="molecule type" value="Genomic_DNA"/>
</dbReference>
<dbReference type="NCBIfam" id="TIGR01414">
    <property type="entry name" value="autotrans_barl"/>
    <property type="match status" value="1"/>
</dbReference>
<dbReference type="CDD" id="cd01344">
    <property type="entry name" value="PL2_Passenger_AT"/>
    <property type="match status" value="1"/>
</dbReference>
<evidence type="ECO:0000256" key="1">
    <source>
        <dbReference type="ARBA" id="ARBA00022729"/>
    </source>
</evidence>
<dbReference type="InterPro" id="IPR006315">
    <property type="entry name" value="OM_autotransptr_brl_dom"/>
</dbReference>
<protein>
    <recommendedName>
        <fullName evidence="3">Autochaperone domain-containing protein</fullName>
    </recommendedName>
</protein>
<organism evidence="4 5">
    <name type="scientific">Phyllobacterium phragmitis</name>
    <dbReference type="NCBI Taxonomy" id="2670329"/>
    <lineage>
        <taxon>Bacteria</taxon>
        <taxon>Pseudomonadati</taxon>
        <taxon>Pseudomonadota</taxon>
        <taxon>Alphaproteobacteria</taxon>
        <taxon>Hyphomicrobiales</taxon>
        <taxon>Phyllobacteriaceae</taxon>
        <taxon>Phyllobacterium</taxon>
    </lineage>
</organism>
<name>A0A2S9IKK1_9HYPH</name>
<dbReference type="Gene3D" id="2.160.20.20">
    <property type="match status" value="1"/>
</dbReference>
<dbReference type="AlphaFoldDB" id="A0A2S9IKK1"/>
<evidence type="ECO:0000256" key="2">
    <source>
        <dbReference type="SAM" id="MobiDB-lite"/>
    </source>
</evidence>
<evidence type="ECO:0000259" key="3">
    <source>
        <dbReference type="Pfam" id="PF18883"/>
    </source>
</evidence>
<reference evidence="4 5" key="1">
    <citation type="submission" date="2018-02" db="EMBL/GenBank/DDBJ databases">
        <title>The draft genome of Phyllobacterium sp. 1N-3.</title>
        <authorList>
            <person name="Liu L."/>
            <person name="Li L."/>
            <person name="Zhang X."/>
            <person name="Wang T."/>
            <person name="Liang L."/>
        </authorList>
    </citation>
    <scope>NUCLEOTIDE SEQUENCE [LARGE SCALE GENOMIC DNA]</scope>
    <source>
        <strain evidence="4 5">1N-3</strain>
    </source>
</reference>
<feature type="compositionally biased region" description="Pro residues" evidence="2">
    <location>
        <begin position="518"/>
        <end position="536"/>
    </location>
</feature>
<keyword evidence="5" id="KW-1185">Reference proteome</keyword>
<evidence type="ECO:0000313" key="4">
    <source>
        <dbReference type="EMBL" id="PRD41038.1"/>
    </source>
</evidence>
<gene>
    <name evidence="4" type="ORF">C5748_23985</name>
</gene>
<dbReference type="PANTHER" id="PTHR35037:SF3">
    <property type="entry name" value="C-TERMINAL REGION OF AIDA-LIKE PROTEIN"/>
    <property type="match status" value="1"/>
</dbReference>
<sequence>MEGGSTLNSQAIQTVIGDAPGSTGAVTVTGRGTNWTHNGWLAIGQDRAGNGLPAANGTLTISDQASVAIVGSGQQLDISRYGGTGTLIVTAGGKLSMPEDTSIVSYEGQSTITVDKAGSIVSGDVFLSANAGGVTTAKVDGPSSTWIVNGSTEGFYVAGWDDPSQSTAQATVTVSGGGSIVVNNGGGFIVGAFGTGVATVTDPGSWLEVSGGTVVGGGSTGNGTLNITNGGHVQTAYTIVAFDPAASGTVNLTGGTLETFELGAGAGVAQVNFNGGTLRAIGDNANFITGFSGTELNLEAGGLTIDDAGHNVANEAVSVFTGTGGLTKIGSGTFNLVGTNTYQGATTINAGTLLVNGSILSPSTVMTAGTLGGTGQVGNVTNFGTVSPGNSIGTLTVAGDYVGQGGKLAIETVLGGDNSSTDLLVVTGATSGNTNVQVTNLGGGGAQTTEGIKIIDVGGASNGQFTLLGHYTFAGQPTVVGGAYAYRLYKNGVSTPGDGDWYLRSGLEFNPQQLEPGPVIPPNPGPAPTPTPTPQPLYQPGVPIYEAYAQVLQELNGVGTLRQRVGNRYWGGAANPM</sequence>
<dbReference type="Proteomes" id="UP000239434">
    <property type="component" value="Unassembled WGS sequence"/>
</dbReference>
<feature type="region of interest" description="Disordered" evidence="2">
    <location>
        <begin position="512"/>
        <end position="536"/>
    </location>
</feature>
<dbReference type="Pfam" id="PF12951">
    <property type="entry name" value="PATR"/>
    <property type="match status" value="1"/>
</dbReference>